<keyword evidence="3" id="KW-1185">Reference proteome</keyword>
<protein>
    <submittedName>
        <fullName evidence="2">Uncharacterized protein</fullName>
    </submittedName>
</protein>
<dbReference type="Proteomes" id="UP000799770">
    <property type="component" value="Unassembled WGS sequence"/>
</dbReference>
<accession>A0A6A5YTC6</accession>
<feature type="region of interest" description="Disordered" evidence="1">
    <location>
        <begin position="1"/>
        <end position="25"/>
    </location>
</feature>
<gene>
    <name evidence="2" type="ORF">BDV96DRAFT_651029</name>
</gene>
<evidence type="ECO:0000313" key="2">
    <source>
        <dbReference type="EMBL" id="KAF2110382.1"/>
    </source>
</evidence>
<organism evidence="2 3">
    <name type="scientific">Lophiotrema nucula</name>
    <dbReference type="NCBI Taxonomy" id="690887"/>
    <lineage>
        <taxon>Eukaryota</taxon>
        <taxon>Fungi</taxon>
        <taxon>Dikarya</taxon>
        <taxon>Ascomycota</taxon>
        <taxon>Pezizomycotina</taxon>
        <taxon>Dothideomycetes</taxon>
        <taxon>Pleosporomycetidae</taxon>
        <taxon>Pleosporales</taxon>
        <taxon>Lophiotremataceae</taxon>
        <taxon>Lophiotrema</taxon>
    </lineage>
</organism>
<dbReference type="EMBL" id="ML977338">
    <property type="protein sequence ID" value="KAF2110382.1"/>
    <property type="molecule type" value="Genomic_DNA"/>
</dbReference>
<feature type="compositionally biased region" description="Polar residues" evidence="1">
    <location>
        <begin position="272"/>
        <end position="281"/>
    </location>
</feature>
<evidence type="ECO:0000313" key="3">
    <source>
        <dbReference type="Proteomes" id="UP000799770"/>
    </source>
</evidence>
<reference evidence="2" key="1">
    <citation type="journal article" date="2020" name="Stud. Mycol.">
        <title>101 Dothideomycetes genomes: a test case for predicting lifestyles and emergence of pathogens.</title>
        <authorList>
            <person name="Haridas S."/>
            <person name="Albert R."/>
            <person name="Binder M."/>
            <person name="Bloem J."/>
            <person name="Labutti K."/>
            <person name="Salamov A."/>
            <person name="Andreopoulos B."/>
            <person name="Baker S."/>
            <person name="Barry K."/>
            <person name="Bills G."/>
            <person name="Bluhm B."/>
            <person name="Cannon C."/>
            <person name="Castanera R."/>
            <person name="Culley D."/>
            <person name="Daum C."/>
            <person name="Ezra D."/>
            <person name="Gonzalez J."/>
            <person name="Henrissat B."/>
            <person name="Kuo A."/>
            <person name="Liang C."/>
            <person name="Lipzen A."/>
            <person name="Lutzoni F."/>
            <person name="Magnuson J."/>
            <person name="Mondo S."/>
            <person name="Nolan M."/>
            <person name="Ohm R."/>
            <person name="Pangilinan J."/>
            <person name="Park H.-J."/>
            <person name="Ramirez L."/>
            <person name="Alfaro M."/>
            <person name="Sun H."/>
            <person name="Tritt A."/>
            <person name="Yoshinaga Y."/>
            <person name="Zwiers L.-H."/>
            <person name="Turgeon B."/>
            <person name="Goodwin S."/>
            <person name="Spatafora J."/>
            <person name="Crous P."/>
            <person name="Grigoriev I."/>
        </authorList>
    </citation>
    <scope>NUCLEOTIDE SEQUENCE</scope>
    <source>
        <strain evidence="2">CBS 627.86</strain>
    </source>
</reference>
<dbReference type="OrthoDB" id="10553140at2759"/>
<dbReference type="AlphaFoldDB" id="A0A6A5YTC6"/>
<feature type="region of interest" description="Disordered" evidence="1">
    <location>
        <begin position="262"/>
        <end position="281"/>
    </location>
</feature>
<proteinExistence type="predicted"/>
<sequence length="281" mass="31153">MTTSSTPRTPSPKERTSKTSSLKISTAERLDPRWIFPDTGILTPLISKSEFSTPVSSPSPSPSSKQLNDKLSQLIAIADKARKSFSSATNMANASITIMLEALQEVEAALQSLTDMRILIDTLSHKAAKGEHTTALLKRELADLIFKYVDFFDSYEASSASGWHAWRAAMSSIVRAGKAQQEHDRVVSRLCDKATREQYKPHLNQIEGVRSVLQRMDAEMVVDLREAVDAARETLRKGLRTLNNSEKARDWVAEEIKKATDRARRSIADVSGQGNRNNAPL</sequence>
<name>A0A6A5YTC6_9PLEO</name>
<evidence type="ECO:0000256" key="1">
    <source>
        <dbReference type="SAM" id="MobiDB-lite"/>
    </source>
</evidence>